<proteinExistence type="predicted"/>
<accession>A0A8J8T4A9</accession>
<gene>
    <name evidence="1" type="ORF">FGO68_gene10538</name>
</gene>
<protein>
    <submittedName>
        <fullName evidence="1">Uncharacterized protein</fullName>
    </submittedName>
</protein>
<organism evidence="1 2">
    <name type="scientific">Halteria grandinella</name>
    <dbReference type="NCBI Taxonomy" id="5974"/>
    <lineage>
        <taxon>Eukaryota</taxon>
        <taxon>Sar</taxon>
        <taxon>Alveolata</taxon>
        <taxon>Ciliophora</taxon>
        <taxon>Intramacronucleata</taxon>
        <taxon>Spirotrichea</taxon>
        <taxon>Stichotrichia</taxon>
        <taxon>Sporadotrichida</taxon>
        <taxon>Halteriidae</taxon>
        <taxon>Halteria</taxon>
    </lineage>
</organism>
<name>A0A8J8T4A9_HALGN</name>
<dbReference type="EMBL" id="RRYP01006662">
    <property type="protein sequence ID" value="TNV81036.1"/>
    <property type="molecule type" value="Genomic_DNA"/>
</dbReference>
<dbReference type="Proteomes" id="UP000785679">
    <property type="component" value="Unassembled WGS sequence"/>
</dbReference>
<comment type="caution">
    <text evidence="1">The sequence shown here is derived from an EMBL/GenBank/DDBJ whole genome shotgun (WGS) entry which is preliminary data.</text>
</comment>
<evidence type="ECO:0000313" key="1">
    <source>
        <dbReference type="EMBL" id="TNV81036.1"/>
    </source>
</evidence>
<reference evidence="1" key="1">
    <citation type="submission" date="2019-06" db="EMBL/GenBank/DDBJ databases">
        <authorList>
            <person name="Zheng W."/>
        </authorList>
    </citation>
    <scope>NUCLEOTIDE SEQUENCE</scope>
    <source>
        <strain evidence="1">QDHG01</strain>
    </source>
</reference>
<dbReference type="AlphaFoldDB" id="A0A8J8T4A9"/>
<keyword evidence="2" id="KW-1185">Reference proteome</keyword>
<evidence type="ECO:0000313" key="2">
    <source>
        <dbReference type="Proteomes" id="UP000785679"/>
    </source>
</evidence>
<sequence>MLGTGVSGTNPQKLSILSLQPFYFMTFCECCDNILNLLVNFVAFCSQKLGSILFHPINSKPFSSLLLFIRVE</sequence>